<evidence type="ECO:0000313" key="2">
    <source>
        <dbReference type="EMBL" id="KTF28524.1"/>
    </source>
</evidence>
<protein>
    <submittedName>
        <fullName evidence="2">Uncharacterized protein</fullName>
    </submittedName>
</protein>
<feature type="transmembrane region" description="Helical" evidence="1">
    <location>
        <begin position="85"/>
        <end position="111"/>
    </location>
</feature>
<dbReference type="InterPro" id="IPR035358">
    <property type="entry name" value="DUF5422"/>
</dbReference>
<organism evidence="2 3">
    <name type="scientific">Chlamydia pecorum</name>
    <dbReference type="NCBI Taxonomy" id="85991"/>
    <lineage>
        <taxon>Bacteria</taxon>
        <taxon>Pseudomonadati</taxon>
        <taxon>Chlamydiota</taxon>
        <taxon>Chlamydiia</taxon>
        <taxon>Chlamydiales</taxon>
        <taxon>Chlamydiaceae</taxon>
        <taxon>Chlamydia/Chlamydophila group</taxon>
        <taxon>Chlamydia</taxon>
    </lineage>
</organism>
<comment type="caution">
    <text evidence="2">The sequence shown here is derived from an EMBL/GenBank/DDBJ whole genome shotgun (WGS) entry which is preliminary data.</text>
</comment>
<reference evidence="2 3" key="1">
    <citation type="submission" date="2015-06" db="EMBL/GenBank/DDBJ databases">
        <title>More than comparative genomics: Whole genome sequencing reveals elusive C. pecorum plasmid and re-evaluates genetic differences and phylogenetic relationships between C. pecorum from pig, cattle, sheep and koala hosts.</title>
        <authorList>
            <person name="Jelocnik M."/>
            <person name="Bachmann N.L."/>
            <person name="Kaltenboeck B."/>
            <person name="Waugh C."/>
            <person name="Woolford L."/>
            <person name="Speight N."/>
            <person name="Gillett A."/>
            <person name="Higgins D."/>
            <person name="Flanagan C."/>
            <person name="Myers G."/>
            <person name="Timms P."/>
            <person name="Polkinghorne A."/>
        </authorList>
    </citation>
    <scope>NUCLEOTIDE SEQUENCE [LARGE SCALE GENOMIC DNA]</scope>
    <source>
        <strain evidence="2 3">L1</strain>
    </source>
</reference>
<accession>A0AA40PPU3</accession>
<dbReference type="RefSeq" id="WP_021756490.1">
    <property type="nucleotide sequence ID" value="NZ_LFRH01000003.1"/>
</dbReference>
<dbReference type="Proteomes" id="UP000054301">
    <property type="component" value="Unassembled WGS sequence"/>
</dbReference>
<dbReference type="Pfam" id="PF17459">
    <property type="entry name" value="DUF5422"/>
    <property type="match status" value="1"/>
</dbReference>
<feature type="transmembrane region" description="Helical" evidence="1">
    <location>
        <begin position="117"/>
        <end position="137"/>
    </location>
</feature>
<proteinExistence type="predicted"/>
<evidence type="ECO:0000256" key="1">
    <source>
        <dbReference type="SAM" id="Phobius"/>
    </source>
</evidence>
<dbReference type="AlphaFoldDB" id="A0AA40PPU3"/>
<sequence length="161" mass="17524">MGSCITCQKAVEIYLDYLFPERLIAIKAKNYATRFPKVAMIIEVFAAVILGLIKIFTIPIMIVSSSVLLLLQAAIKGCMCRGQEALSYLAAWGINLLVLALLVIMIFAFVITAPPEAVFFSLCLGVSIGVSSTLLQIHKRLFPILPSPTPPPSTPLENKSE</sequence>
<dbReference type="EMBL" id="LFRH01000003">
    <property type="protein sequence ID" value="KTF28524.1"/>
    <property type="molecule type" value="Genomic_DNA"/>
</dbReference>
<evidence type="ECO:0000313" key="3">
    <source>
        <dbReference type="Proteomes" id="UP000054301"/>
    </source>
</evidence>
<keyword evidence="1" id="KW-1133">Transmembrane helix</keyword>
<keyword evidence="1" id="KW-0472">Membrane</keyword>
<keyword evidence="1" id="KW-0812">Transmembrane</keyword>
<gene>
    <name evidence="2" type="ORF">cpL1_0559</name>
</gene>
<name>A0AA40PPU3_9CHLA</name>
<feature type="transmembrane region" description="Helical" evidence="1">
    <location>
        <begin position="44"/>
        <end position="73"/>
    </location>
</feature>